<feature type="chain" id="PRO_5010369501" evidence="4">
    <location>
        <begin position="23"/>
        <end position="340"/>
    </location>
</feature>
<gene>
    <name evidence="5" type="ORF">BHE75_00670</name>
</gene>
<dbReference type="NCBIfam" id="TIGR02775">
    <property type="entry name" value="TrbG_Ti"/>
    <property type="match status" value="1"/>
</dbReference>
<evidence type="ECO:0000256" key="4">
    <source>
        <dbReference type="SAM" id="SignalP"/>
    </source>
</evidence>
<dbReference type="InterPro" id="IPR033645">
    <property type="entry name" value="VirB9/CagX/TrbG_C"/>
</dbReference>
<dbReference type="Pfam" id="PF03524">
    <property type="entry name" value="CagX"/>
    <property type="match status" value="1"/>
</dbReference>
<proteinExistence type="inferred from homology"/>
<evidence type="ECO:0000256" key="3">
    <source>
        <dbReference type="SAM" id="MobiDB-lite"/>
    </source>
</evidence>
<organism evidence="5 6">
    <name type="scientific">Edaphosphingomonas haloaromaticamans</name>
    <dbReference type="NCBI Taxonomy" id="653954"/>
    <lineage>
        <taxon>Bacteria</taxon>
        <taxon>Pseudomonadati</taxon>
        <taxon>Pseudomonadota</taxon>
        <taxon>Alphaproteobacteria</taxon>
        <taxon>Sphingomonadales</taxon>
        <taxon>Rhizorhabdaceae</taxon>
        <taxon>Edaphosphingomonas</taxon>
    </lineage>
</organism>
<accession>A0A1S1HAN9</accession>
<evidence type="ECO:0000313" key="5">
    <source>
        <dbReference type="EMBL" id="OHT18696.1"/>
    </source>
</evidence>
<dbReference type="AlphaFoldDB" id="A0A1S1HAN9"/>
<feature type="signal peptide" evidence="4">
    <location>
        <begin position="1"/>
        <end position="22"/>
    </location>
</feature>
<keyword evidence="2 4" id="KW-0732">Signal</keyword>
<feature type="region of interest" description="Disordered" evidence="3">
    <location>
        <begin position="65"/>
        <end position="91"/>
    </location>
</feature>
<dbReference type="Proteomes" id="UP000179467">
    <property type="component" value="Unassembled WGS sequence"/>
</dbReference>
<protein>
    <submittedName>
        <fullName evidence="5">Conjugal transfer protein</fullName>
    </submittedName>
</protein>
<evidence type="ECO:0000256" key="1">
    <source>
        <dbReference type="ARBA" id="ARBA00006135"/>
    </source>
</evidence>
<dbReference type="PROSITE" id="PS51257">
    <property type="entry name" value="PROKAR_LIPOPROTEIN"/>
    <property type="match status" value="1"/>
</dbReference>
<dbReference type="RefSeq" id="WP_070932398.1">
    <property type="nucleotide sequence ID" value="NZ_MIPT01000001.1"/>
</dbReference>
<evidence type="ECO:0000313" key="6">
    <source>
        <dbReference type="Proteomes" id="UP000179467"/>
    </source>
</evidence>
<dbReference type="InterPro" id="IPR038161">
    <property type="entry name" value="VirB9/CagX/TrbG_C_sf"/>
</dbReference>
<dbReference type="Gene3D" id="2.60.40.2500">
    <property type="match status" value="1"/>
</dbReference>
<name>A0A1S1HAN9_9SPHN</name>
<dbReference type="CDD" id="cd06911">
    <property type="entry name" value="VirB9_CagX_TrbG"/>
    <property type="match status" value="1"/>
</dbReference>
<sequence length="340" mass="36301">MTWQSARHAASAAMLLSATALAGCATTSAKPPAIAYDDPPREIAATPAAQPPRAVEVVTIPEPLPLPGQLKPVGTGARPSEPADPRSRVGAANAAARVQPVRDGFLNAIQQYPWTDGALYQVYAAPGQVTDIALQEGEQLVGPGPVAAGDTVRWIIGDTVSGSGPTARVHILAKPTRPDISTNLVINTDRRTYHIELRATASTYMASVSWTYPQDQLIALRGANAAAASAAPVATGIDIAALNFRYRIAGDRVPWKPVRAFDDSSQVFIEFPAGISQGEMPPLFVTGPAGDAELVNYRVQGRYMVVDRLFASAELRLGDKRTERRVRIVRDGAEPRRRGR</sequence>
<reference evidence="5 6" key="1">
    <citation type="submission" date="2016-09" db="EMBL/GenBank/DDBJ databases">
        <title>Metabolic pathway, cell adaptation mechanisms and a novel monoxygenase revealed through proteogenomic-transcription analysis of a Sphingomonas haloaromaticamans strain degrading the fungicide ortho-phenylphenol.</title>
        <authorList>
            <person name="Perruchon C."/>
            <person name="Papadopoulou E.S."/>
            <person name="Rousidou C."/>
            <person name="Vasileiadis S."/>
            <person name="Tanou G."/>
            <person name="Amoutzias G."/>
            <person name="Molassiotis A."/>
            <person name="Karpouzas D.G."/>
        </authorList>
    </citation>
    <scope>NUCLEOTIDE SEQUENCE [LARGE SCALE GENOMIC DNA]</scope>
    <source>
        <strain evidence="5 6">P3</strain>
    </source>
</reference>
<dbReference type="InterPro" id="IPR014142">
    <property type="entry name" value="TrbG_Ti"/>
</dbReference>
<dbReference type="EMBL" id="MIPT01000001">
    <property type="protein sequence ID" value="OHT18696.1"/>
    <property type="molecule type" value="Genomic_DNA"/>
</dbReference>
<comment type="caution">
    <text evidence="5">The sequence shown here is derived from an EMBL/GenBank/DDBJ whole genome shotgun (WGS) entry which is preliminary data.</text>
</comment>
<comment type="similarity">
    <text evidence="1">Belongs to the TrbG/VirB9 family.</text>
</comment>
<dbReference type="OrthoDB" id="9815808at2"/>
<evidence type="ECO:0000256" key="2">
    <source>
        <dbReference type="ARBA" id="ARBA00022729"/>
    </source>
</evidence>
<dbReference type="InterPro" id="IPR010258">
    <property type="entry name" value="Conjugal_tfr_TrbG/VirB9/CagX"/>
</dbReference>
<keyword evidence="6" id="KW-1185">Reference proteome</keyword>